<comment type="caution">
    <text evidence="3">The sequence shown here is derived from an EMBL/GenBank/DDBJ whole genome shotgun (WGS) entry which is preliminary data.</text>
</comment>
<sequence>MNYAGSIALGLLLSLTTLGSAVAAEPAAYTLVLQNHRYQPTELHIPADTRVKLEVINKDPSPEEFESNDFPAEKIIMPKSSATLFVGPLKAGRYHFYGDFHQPTAQGTLIVE</sequence>
<name>A0ABP3DWY7_9GAMM</name>
<proteinExistence type="predicted"/>
<gene>
    <name evidence="3" type="ORF">GCM10009126_05340</name>
</gene>
<dbReference type="InterPro" id="IPR028096">
    <property type="entry name" value="EfeO_Cupredoxin"/>
</dbReference>
<dbReference type="InterPro" id="IPR008972">
    <property type="entry name" value="Cupredoxin"/>
</dbReference>
<dbReference type="Pfam" id="PF13473">
    <property type="entry name" value="Cupredoxin_1"/>
    <property type="match status" value="1"/>
</dbReference>
<evidence type="ECO:0000259" key="2">
    <source>
        <dbReference type="Pfam" id="PF13473"/>
    </source>
</evidence>
<feature type="domain" description="EfeO-type cupredoxin-like" evidence="2">
    <location>
        <begin position="8"/>
        <end position="111"/>
    </location>
</feature>
<dbReference type="SUPFAM" id="SSF49503">
    <property type="entry name" value="Cupredoxins"/>
    <property type="match status" value="1"/>
</dbReference>
<dbReference type="Proteomes" id="UP001500657">
    <property type="component" value="Unassembled WGS sequence"/>
</dbReference>
<accession>A0ABP3DWY7</accession>
<dbReference type="EMBL" id="BAAAFO010000001">
    <property type="protein sequence ID" value="GAA0242621.1"/>
    <property type="molecule type" value="Genomic_DNA"/>
</dbReference>
<evidence type="ECO:0000313" key="3">
    <source>
        <dbReference type="EMBL" id="GAA0242621.1"/>
    </source>
</evidence>
<keyword evidence="1" id="KW-0732">Signal</keyword>
<organism evidence="3 4">
    <name type="scientific">Rhodanobacter caeni</name>
    <dbReference type="NCBI Taxonomy" id="657654"/>
    <lineage>
        <taxon>Bacteria</taxon>
        <taxon>Pseudomonadati</taxon>
        <taxon>Pseudomonadota</taxon>
        <taxon>Gammaproteobacteria</taxon>
        <taxon>Lysobacterales</taxon>
        <taxon>Rhodanobacteraceae</taxon>
        <taxon>Rhodanobacter</taxon>
    </lineage>
</organism>
<evidence type="ECO:0000256" key="1">
    <source>
        <dbReference type="SAM" id="SignalP"/>
    </source>
</evidence>
<reference evidence="4" key="1">
    <citation type="journal article" date="2019" name="Int. J. Syst. Evol. Microbiol.">
        <title>The Global Catalogue of Microorganisms (GCM) 10K type strain sequencing project: providing services to taxonomists for standard genome sequencing and annotation.</title>
        <authorList>
            <consortium name="The Broad Institute Genomics Platform"/>
            <consortium name="The Broad Institute Genome Sequencing Center for Infectious Disease"/>
            <person name="Wu L."/>
            <person name="Ma J."/>
        </authorList>
    </citation>
    <scope>NUCLEOTIDE SEQUENCE [LARGE SCALE GENOMIC DNA]</scope>
    <source>
        <strain evidence="4">JCM 16242</strain>
    </source>
</reference>
<dbReference type="RefSeq" id="WP_343879881.1">
    <property type="nucleotide sequence ID" value="NZ_BAAAFO010000001.1"/>
</dbReference>
<protein>
    <submittedName>
        <fullName evidence="3">Cupredoxin domain-containing protein</fullName>
    </submittedName>
</protein>
<keyword evidence="4" id="KW-1185">Reference proteome</keyword>
<feature type="signal peptide" evidence="1">
    <location>
        <begin position="1"/>
        <end position="23"/>
    </location>
</feature>
<dbReference type="Gene3D" id="2.60.40.420">
    <property type="entry name" value="Cupredoxins - blue copper proteins"/>
    <property type="match status" value="1"/>
</dbReference>
<evidence type="ECO:0000313" key="4">
    <source>
        <dbReference type="Proteomes" id="UP001500657"/>
    </source>
</evidence>
<feature type="chain" id="PRO_5045711795" evidence="1">
    <location>
        <begin position="24"/>
        <end position="112"/>
    </location>
</feature>